<organism evidence="2 3">
    <name type="scientific">Caballeronia pedi</name>
    <dbReference type="NCBI Taxonomy" id="1777141"/>
    <lineage>
        <taxon>Bacteria</taxon>
        <taxon>Pseudomonadati</taxon>
        <taxon>Pseudomonadota</taxon>
        <taxon>Betaproteobacteria</taxon>
        <taxon>Burkholderiales</taxon>
        <taxon>Burkholderiaceae</taxon>
        <taxon>Caballeronia</taxon>
    </lineage>
</organism>
<dbReference type="Pfam" id="PF01636">
    <property type="entry name" value="APH"/>
    <property type="match status" value="1"/>
</dbReference>
<sequence length="577" mass="63062">MDNEEELRVRAYYLWEAAGRPNGEADEHWAQAEQDAAAVSHVLVSNDLSSLLTLDNLALLEKEVLPGYLMRRRWFAAKDRKVDAIRVMTPATAIDQTGLLAQIEVTINDSIERYSIPLAIVWDERSPTDDDLRLARDMALASVRGEQRSGILTDAFFDPAFVRALVGKTNAGAVVGSPEGARVDFVLEPGAKETIGLGGDIRWLSTEQSNTSVIVGGRIVMKLMRRLQSGVHPEAEMCRFLTRAGYRNSSPLLAEIVHTDDDGVSRSIAVLEGFVANDGDAWTYAIECLRDALKEDVAATSEPRDGKASDGSARLQEAATVIGRRLGELHAALASPDGNPAFAPEAVESKDIEVWKEAAISQLERALDIVDGQRGIPSSVDTSLIEKLTQGREQIIESVRGAVLPESSESKTRIHGDFHLGQVLWANGDVCIIDFEGEPARPIESRRAKANPMRDVAGLLRSIAYAAAFVARQEDDSSSESCDPANRESRLETLRRGAEVCFLKAYSEVADRDVSELVDENEVSLLRLYLVEKAAYEVCYEAANRPEWIAIPLRGLARALAAFSGKENSSGKGTIFK</sequence>
<reference evidence="2" key="1">
    <citation type="submission" date="2016-01" db="EMBL/GenBank/DDBJ databases">
        <authorList>
            <person name="Peeters C."/>
        </authorList>
    </citation>
    <scope>NUCLEOTIDE SEQUENCE [LARGE SCALE GENOMIC DNA]</scope>
    <source>
        <strain evidence="2">LMG 29323</strain>
    </source>
</reference>
<proteinExistence type="predicted"/>
<evidence type="ECO:0000313" key="3">
    <source>
        <dbReference type="Proteomes" id="UP000054911"/>
    </source>
</evidence>
<dbReference type="InterPro" id="IPR012811">
    <property type="entry name" value="TreS_maltokin_C_dom"/>
</dbReference>
<dbReference type="Pfam" id="PF11154">
    <property type="entry name" value="DUF2934"/>
    <property type="match status" value="1"/>
</dbReference>
<name>A0A158E754_9BURK</name>
<dbReference type="RefSeq" id="WP_061180368.1">
    <property type="nucleotide sequence ID" value="NZ_FCOE02000069.1"/>
</dbReference>
<dbReference type="NCBIfam" id="TIGR02457">
    <property type="entry name" value="TreS_Cterm"/>
    <property type="match status" value="1"/>
</dbReference>
<dbReference type="OrthoDB" id="9805159at2"/>
<dbReference type="STRING" id="1777141.AWB80_08206"/>
<dbReference type="InterPro" id="IPR021327">
    <property type="entry name" value="DUF2934"/>
</dbReference>
<comment type="caution">
    <text evidence="2">The sequence shown here is derived from an EMBL/GenBank/DDBJ whole genome shotgun (WGS) entry which is preliminary data.</text>
</comment>
<accession>A0A158E754</accession>
<dbReference type="Proteomes" id="UP000054911">
    <property type="component" value="Unassembled WGS sequence"/>
</dbReference>
<evidence type="ECO:0000313" key="2">
    <source>
        <dbReference type="EMBL" id="SAL01787.1"/>
    </source>
</evidence>
<feature type="domain" description="Aminoglycoside phosphotransferase" evidence="1">
    <location>
        <begin position="205"/>
        <end position="436"/>
    </location>
</feature>
<dbReference type="InterPro" id="IPR002575">
    <property type="entry name" value="Aminoglycoside_PTrfase"/>
</dbReference>
<dbReference type="SUPFAM" id="SSF56112">
    <property type="entry name" value="Protein kinase-like (PK-like)"/>
    <property type="match status" value="1"/>
</dbReference>
<dbReference type="EMBL" id="FCOE02000069">
    <property type="protein sequence ID" value="SAL01787.1"/>
    <property type="molecule type" value="Genomic_DNA"/>
</dbReference>
<dbReference type="AlphaFoldDB" id="A0A158E754"/>
<dbReference type="Gene3D" id="3.90.1200.10">
    <property type="match status" value="1"/>
</dbReference>
<protein>
    <submittedName>
        <fullName evidence="2">Trehalose synthase</fullName>
    </submittedName>
</protein>
<dbReference type="InterPro" id="IPR011009">
    <property type="entry name" value="Kinase-like_dom_sf"/>
</dbReference>
<evidence type="ECO:0000259" key="1">
    <source>
        <dbReference type="Pfam" id="PF01636"/>
    </source>
</evidence>
<gene>
    <name evidence="2" type="ORF">AWB80_08206</name>
</gene>
<keyword evidence="3" id="KW-1185">Reference proteome</keyword>